<name>A0A5N6IY04_9EURO</name>
<keyword evidence="3" id="KW-1185">Reference proteome</keyword>
<feature type="transmembrane region" description="Helical" evidence="1">
    <location>
        <begin position="96"/>
        <end position="114"/>
    </location>
</feature>
<accession>A0A5N6IY04</accession>
<evidence type="ECO:0000256" key="1">
    <source>
        <dbReference type="SAM" id="Phobius"/>
    </source>
</evidence>
<evidence type="ECO:0000313" key="2">
    <source>
        <dbReference type="EMBL" id="KAB8271522.1"/>
    </source>
</evidence>
<dbReference type="AlphaFoldDB" id="A0A5N6IY04"/>
<dbReference type="EMBL" id="ML732815">
    <property type="protein sequence ID" value="KAB8271522.1"/>
    <property type="molecule type" value="Genomic_DNA"/>
</dbReference>
<proteinExistence type="predicted"/>
<reference evidence="2 3" key="1">
    <citation type="submission" date="2019-04" db="EMBL/GenBank/DDBJ databases">
        <title>Fungal friends and foes A comparative genomics study of 23 Aspergillus species from section Flavi.</title>
        <authorList>
            <consortium name="DOE Joint Genome Institute"/>
            <person name="Kjaerbolling I."/>
            <person name="Vesth T.C."/>
            <person name="Frisvad J.C."/>
            <person name="Nybo J.L."/>
            <person name="Theobald S."/>
            <person name="Kildgaard S."/>
            <person name="Petersen T.I."/>
            <person name="Kuo A."/>
            <person name="Sato A."/>
            <person name="Lyhne E.K."/>
            <person name="Kogle M.E."/>
            <person name="Wiebenga A."/>
            <person name="Kun R.S."/>
            <person name="Lubbers R.J."/>
            <person name="Makela M.R."/>
            <person name="Barry K."/>
            <person name="Chovatia M."/>
            <person name="Clum A."/>
            <person name="Daum C."/>
            <person name="Haridas S."/>
            <person name="He G."/>
            <person name="LaButti K."/>
            <person name="Lipzen A."/>
            <person name="Mondo S."/>
            <person name="Pangilinan J."/>
            <person name="Riley R."/>
            <person name="Salamov A."/>
            <person name="Simmons B.A."/>
            <person name="Magnuson J.K."/>
            <person name="Henrissat B."/>
            <person name="Mortensen U.H."/>
            <person name="Larsen T.O."/>
            <person name="De vries R.P."/>
            <person name="Grigoriev I.V."/>
            <person name="Machida M."/>
            <person name="Baker S.E."/>
            <person name="Andersen M.R."/>
        </authorList>
    </citation>
    <scope>NUCLEOTIDE SEQUENCE [LARGE SCALE GENOMIC DNA]</scope>
    <source>
        <strain evidence="2 3">CBS 117635</strain>
    </source>
</reference>
<organism evidence="2 3">
    <name type="scientific">Aspergillus minisclerotigenes</name>
    <dbReference type="NCBI Taxonomy" id="656917"/>
    <lineage>
        <taxon>Eukaryota</taxon>
        <taxon>Fungi</taxon>
        <taxon>Dikarya</taxon>
        <taxon>Ascomycota</taxon>
        <taxon>Pezizomycotina</taxon>
        <taxon>Eurotiomycetes</taxon>
        <taxon>Eurotiomycetidae</taxon>
        <taxon>Eurotiales</taxon>
        <taxon>Aspergillaceae</taxon>
        <taxon>Aspergillus</taxon>
        <taxon>Aspergillus subgen. Circumdati</taxon>
    </lineage>
</organism>
<keyword evidence="1" id="KW-0472">Membrane</keyword>
<protein>
    <submittedName>
        <fullName evidence="2">Uncharacterized protein</fullName>
    </submittedName>
</protein>
<dbReference type="Proteomes" id="UP000326289">
    <property type="component" value="Unassembled WGS sequence"/>
</dbReference>
<keyword evidence="1" id="KW-0812">Transmembrane</keyword>
<evidence type="ECO:0000313" key="3">
    <source>
        <dbReference type="Proteomes" id="UP000326289"/>
    </source>
</evidence>
<gene>
    <name evidence="2" type="ORF">BDV30DRAFT_145071</name>
</gene>
<sequence>MPDLDVPLNGMECIRECFYLPSSRQPPSCDQNLCPGQRKASPIVSSHIRGSTCSVPSHNCHSTFHSVVFRRRVYASWLYRMYCKRSFGSSADYQPVYLFFSFLFFSFFPFFLVPSELRTRRRRRSSFGLFENNLEEYTNLLTFAYLPICSLAILLCIQLDAATLNGGSGPESYLTRQRYSRLWIRILVLDGTGAPSIYG</sequence>
<keyword evidence="1" id="KW-1133">Transmembrane helix</keyword>